<dbReference type="AlphaFoldDB" id="A0AAE3AIQ8"/>
<accession>A0AAE3AIQ8</accession>
<proteinExistence type="predicted"/>
<protein>
    <submittedName>
        <fullName evidence="1">Uncharacterized protein</fullName>
    </submittedName>
</protein>
<organism evidence="1 2">
    <name type="scientific">Hominenteromicrobium mulieris</name>
    <dbReference type="NCBI Taxonomy" id="2885357"/>
    <lineage>
        <taxon>Bacteria</taxon>
        <taxon>Bacillati</taxon>
        <taxon>Bacillota</taxon>
        <taxon>Clostridia</taxon>
        <taxon>Eubacteriales</taxon>
        <taxon>Oscillospiraceae</taxon>
        <taxon>Hominenteromicrobium</taxon>
    </lineage>
</organism>
<dbReference type="RefSeq" id="WP_308449541.1">
    <property type="nucleotide sequence ID" value="NZ_JAJEQC010000009.1"/>
</dbReference>
<gene>
    <name evidence="1" type="ORF">LKD31_09715</name>
</gene>
<dbReference type="EMBL" id="JAJEQC010000009">
    <property type="protein sequence ID" value="MCC2137295.1"/>
    <property type="molecule type" value="Genomic_DNA"/>
</dbReference>
<comment type="caution">
    <text evidence="1">The sequence shown here is derived from an EMBL/GenBank/DDBJ whole genome shotgun (WGS) entry which is preliminary data.</text>
</comment>
<reference evidence="1" key="1">
    <citation type="submission" date="2021-10" db="EMBL/GenBank/DDBJ databases">
        <title>Anaerobic single-cell dispensing facilitates the cultivation of human gut bacteria.</title>
        <authorList>
            <person name="Afrizal A."/>
        </authorList>
    </citation>
    <scope>NUCLEOTIDE SEQUENCE</scope>
    <source>
        <strain evidence="1">CLA-AA-H250</strain>
    </source>
</reference>
<evidence type="ECO:0000313" key="2">
    <source>
        <dbReference type="Proteomes" id="UP001199424"/>
    </source>
</evidence>
<sequence>MKQKYHLAMDDAERRLLVGSLNDLRSRLITEGRYIDAVDEVLLKIIGAKRKKFKVVYTE</sequence>
<name>A0AAE3AIQ8_9FIRM</name>
<dbReference type="Proteomes" id="UP001199424">
    <property type="component" value="Unassembled WGS sequence"/>
</dbReference>
<keyword evidence="2" id="KW-1185">Reference proteome</keyword>
<evidence type="ECO:0000313" key="1">
    <source>
        <dbReference type="EMBL" id="MCC2137295.1"/>
    </source>
</evidence>